<organism evidence="10 11">
    <name type="scientific">Bifidobacterium dolichotidis</name>
    <dbReference type="NCBI Taxonomy" id="2306976"/>
    <lineage>
        <taxon>Bacteria</taxon>
        <taxon>Bacillati</taxon>
        <taxon>Actinomycetota</taxon>
        <taxon>Actinomycetes</taxon>
        <taxon>Bifidobacteriales</taxon>
        <taxon>Bifidobacteriaceae</taxon>
        <taxon>Bifidobacterium</taxon>
    </lineage>
</organism>
<evidence type="ECO:0000259" key="9">
    <source>
        <dbReference type="Pfam" id="PF08478"/>
    </source>
</evidence>
<accession>A0A430FS69</accession>
<keyword evidence="3 7" id="KW-0812">Transmembrane</keyword>
<evidence type="ECO:0000256" key="2">
    <source>
        <dbReference type="ARBA" id="ARBA00022618"/>
    </source>
</evidence>
<sequence length="482" mass="52661">MVQRKPRTASSSSSSQRPSEQTHLTRSAKLSRNRSAYTQEHTGQTRAVRSASSAQRTGEVKRQTSKKNRALQQTQALQKKKAVQRGQAGQRKTQGRTAHSGTVQRTVPRKSAQNSALQAQSARQSTQHGDRKTTSGLAKSLVSLRDRLHKSDRKNQAKSSKPGRLSRLNGTVERKPRTASSGGLQHDDQPNELINRSKPGSFVDARTMPSEDAVKKTLDETTRSLGLVVRPKVLDFTSRQKERKQVELLTVLKRVGISTGIVAVIVGLVWLLFFSPVLRLESSNITVTGANDWVNENRIMTIAQTQAGKSLLLVSGSDVEQDLRNIPGVSEAHATKTFPNKFEVSIVSQRPAAMLKIKGTDQLIAVDNHARVLNTVEGKSVEGIPVIEVDNAEKAIKNKGIINAVTILDAMPEWLRSQVTEVTAATQDSIATKLNTGVTIQWGSSADLKLKMAVVDKILNDPNVLGDKTEINVSAAQRPIIK</sequence>
<dbReference type="GO" id="GO:0005886">
    <property type="term" value="C:plasma membrane"/>
    <property type="evidence" value="ECO:0007669"/>
    <property type="project" value="TreeGrafter"/>
</dbReference>
<protein>
    <submittedName>
        <fullName evidence="10">POTRA domain, FtsQ-type superfamily</fullName>
    </submittedName>
</protein>
<feature type="compositionally biased region" description="Polar residues" evidence="6">
    <location>
        <begin position="90"/>
        <end position="105"/>
    </location>
</feature>
<evidence type="ECO:0000313" key="11">
    <source>
        <dbReference type="Proteomes" id="UP000287609"/>
    </source>
</evidence>
<dbReference type="OrthoDB" id="3238713at2"/>
<dbReference type="PANTHER" id="PTHR37820:SF1">
    <property type="entry name" value="CELL DIVISION PROTEIN FTSQ"/>
    <property type="match status" value="1"/>
</dbReference>
<dbReference type="Proteomes" id="UP000287609">
    <property type="component" value="Unassembled WGS sequence"/>
</dbReference>
<evidence type="ECO:0000256" key="1">
    <source>
        <dbReference type="ARBA" id="ARBA00022475"/>
    </source>
</evidence>
<keyword evidence="1" id="KW-1003">Cell membrane</keyword>
<dbReference type="InterPro" id="IPR050487">
    <property type="entry name" value="FtsQ_DivIB"/>
</dbReference>
<feature type="compositionally biased region" description="Low complexity" evidence="6">
    <location>
        <begin position="111"/>
        <end position="125"/>
    </location>
</feature>
<dbReference type="PANTHER" id="PTHR37820">
    <property type="entry name" value="CELL DIVISION PROTEIN DIVIB"/>
    <property type="match status" value="1"/>
</dbReference>
<evidence type="ECO:0000256" key="7">
    <source>
        <dbReference type="SAM" id="Phobius"/>
    </source>
</evidence>
<evidence type="ECO:0000313" key="10">
    <source>
        <dbReference type="EMBL" id="RSX55703.1"/>
    </source>
</evidence>
<gene>
    <name evidence="10" type="ORF">D2E26_0266</name>
</gene>
<dbReference type="InterPro" id="IPR013685">
    <property type="entry name" value="POTRA_FtsQ_type"/>
</dbReference>
<dbReference type="EMBL" id="QXGM01000001">
    <property type="protein sequence ID" value="RSX55703.1"/>
    <property type="molecule type" value="Genomic_DNA"/>
</dbReference>
<keyword evidence="7" id="KW-0472">Membrane</keyword>
<keyword evidence="4 7" id="KW-1133">Transmembrane helix</keyword>
<evidence type="ECO:0000259" key="8">
    <source>
        <dbReference type="Pfam" id="PF03799"/>
    </source>
</evidence>
<keyword evidence="11" id="KW-1185">Reference proteome</keyword>
<feature type="transmembrane region" description="Helical" evidence="7">
    <location>
        <begin position="251"/>
        <end position="273"/>
    </location>
</feature>
<feature type="domain" description="POTRA" evidence="9">
    <location>
        <begin position="283"/>
        <end position="347"/>
    </location>
</feature>
<name>A0A430FS69_9BIFI</name>
<dbReference type="Pfam" id="PF03799">
    <property type="entry name" value="FtsQ_DivIB_C"/>
    <property type="match status" value="1"/>
</dbReference>
<proteinExistence type="predicted"/>
<evidence type="ECO:0000256" key="5">
    <source>
        <dbReference type="ARBA" id="ARBA00023306"/>
    </source>
</evidence>
<dbReference type="AlphaFoldDB" id="A0A430FS69"/>
<dbReference type="GO" id="GO:0051301">
    <property type="term" value="P:cell division"/>
    <property type="evidence" value="ECO:0007669"/>
    <property type="project" value="UniProtKB-KW"/>
</dbReference>
<keyword evidence="5" id="KW-0131">Cell cycle</keyword>
<evidence type="ECO:0000256" key="4">
    <source>
        <dbReference type="ARBA" id="ARBA00022989"/>
    </source>
</evidence>
<dbReference type="RefSeq" id="WP_125962905.1">
    <property type="nucleotide sequence ID" value="NZ_QXGM01000001.1"/>
</dbReference>
<keyword evidence="2" id="KW-0132">Cell division</keyword>
<evidence type="ECO:0000256" key="6">
    <source>
        <dbReference type="SAM" id="MobiDB-lite"/>
    </source>
</evidence>
<dbReference type="InterPro" id="IPR005548">
    <property type="entry name" value="Cell_div_FtsQ/DivIB_C"/>
</dbReference>
<reference evidence="10 11" key="1">
    <citation type="submission" date="2018-09" db="EMBL/GenBank/DDBJ databases">
        <title>Characterization of the phylogenetic diversity of five novel species belonging to the genus Bifidobacterium.</title>
        <authorList>
            <person name="Lugli G.A."/>
            <person name="Duranti S."/>
            <person name="Milani C."/>
        </authorList>
    </citation>
    <scope>NUCLEOTIDE SEQUENCE [LARGE SCALE GENOMIC DNA]</scope>
    <source>
        <strain evidence="10 11">2036B</strain>
    </source>
</reference>
<dbReference type="Pfam" id="PF08478">
    <property type="entry name" value="POTRA_1"/>
    <property type="match status" value="1"/>
</dbReference>
<dbReference type="Gene3D" id="3.10.20.310">
    <property type="entry name" value="membrane protein fhac"/>
    <property type="match status" value="1"/>
</dbReference>
<feature type="domain" description="Cell division protein FtsQ/DivIB C-terminal" evidence="8">
    <location>
        <begin position="364"/>
        <end position="462"/>
    </location>
</feature>
<comment type="caution">
    <text evidence="10">The sequence shown here is derived from an EMBL/GenBank/DDBJ whole genome shotgun (WGS) entry which is preliminary data.</text>
</comment>
<evidence type="ECO:0000256" key="3">
    <source>
        <dbReference type="ARBA" id="ARBA00022692"/>
    </source>
</evidence>
<feature type="region of interest" description="Disordered" evidence="6">
    <location>
        <begin position="1"/>
        <end position="209"/>
    </location>
</feature>
<feature type="compositionally biased region" description="Polar residues" evidence="6">
    <location>
        <begin position="16"/>
        <end position="56"/>
    </location>
</feature>